<accession>E1R926</accession>
<dbReference type="HOGENOM" id="CLU_058411_0_0_12"/>
<reference evidence="2 3" key="1">
    <citation type="journal article" date="2010" name="Stand. Genomic Sci.">
        <title>Complete genome sequence of Spirochaeta smaragdinae type strain (SEBR 4228).</title>
        <authorList>
            <person name="Mavromatis K."/>
            <person name="Yasawong M."/>
            <person name="Chertkov O."/>
            <person name="Lapidus A."/>
            <person name="Lucas S."/>
            <person name="Nolan M."/>
            <person name="Del Rio T.G."/>
            <person name="Tice H."/>
            <person name="Cheng J.F."/>
            <person name="Pitluck S."/>
            <person name="Liolios K."/>
            <person name="Ivanova N."/>
            <person name="Tapia R."/>
            <person name="Han C."/>
            <person name="Bruce D."/>
            <person name="Goodwin L."/>
            <person name="Pati A."/>
            <person name="Chen A."/>
            <person name="Palaniappan K."/>
            <person name="Land M."/>
            <person name="Hauser L."/>
            <person name="Chang Y.J."/>
            <person name="Jeffries C.D."/>
            <person name="Detter J.C."/>
            <person name="Rohde M."/>
            <person name="Brambilla E."/>
            <person name="Spring S."/>
            <person name="Goker M."/>
            <person name="Sikorski J."/>
            <person name="Woyke T."/>
            <person name="Bristow J."/>
            <person name="Eisen J.A."/>
            <person name="Markowitz V."/>
            <person name="Hugenholtz P."/>
            <person name="Klenk H.P."/>
            <person name="Kyrpides N.C."/>
        </authorList>
    </citation>
    <scope>NUCLEOTIDE SEQUENCE [LARGE SCALE GENOMIC DNA]</scope>
    <source>
        <strain evidence="3">DSM 11293 / JCM 15392 / SEBR 4228</strain>
    </source>
</reference>
<dbReference type="STRING" id="573413.Spirs_3910"/>
<dbReference type="InterPro" id="IPR016181">
    <property type="entry name" value="Acyl_CoA_acyltransferase"/>
</dbReference>
<dbReference type="InterPro" id="IPR024320">
    <property type="entry name" value="LPG_synthase_C"/>
</dbReference>
<dbReference type="PANTHER" id="PTHR41373:SF1">
    <property type="entry name" value="PHOSPHATIDYLGLYCEROL LYSYLTRANSFERASE C-TERMINAL DOMAIN-CONTAINING PROTEIN"/>
    <property type="match status" value="1"/>
</dbReference>
<evidence type="ECO:0000313" key="2">
    <source>
        <dbReference type="EMBL" id="ADK82995.1"/>
    </source>
</evidence>
<dbReference type="Pfam" id="PF09924">
    <property type="entry name" value="LPG_synthase_C"/>
    <property type="match status" value="1"/>
</dbReference>
<keyword evidence="3" id="KW-1185">Reference proteome</keyword>
<dbReference type="Gene3D" id="3.40.630.30">
    <property type="match status" value="1"/>
</dbReference>
<name>E1R926_SEDSS</name>
<dbReference type="AlphaFoldDB" id="E1R926"/>
<dbReference type="InterPro" id="IPR016732">
    <property type="entry name" value="UCP018688"/>
</dbReference>
<protein>
    <submittedName>
        <fullName evidence="2">Uncharacterized conserved protein UCP018688</fullName>
    </submittedName>
</protein>
<dbReference type="PIRSF" id="PIRSF018688">
    <property type="entry name" value="UCP018688"/>
    <property type="match status" value="1"/>
</dbReference>
<proteinExistence type="predicted"/>
<organism evidence="2 3">
    <name type="scientific">Sediminispirochaeta smaragdinae (strain DSM 11293 / JCM 15392 / SEBR 4228)</name>
    <name type="common">Spirochaeta smaragdinae</name>
    <dbReference type="NCBI Taxonomy" id="573413"/>
    <lineage>
        <taxon>Bacteria</taxon>
        <taxon>Pseudomonadati</taxon>
        <taxon>Spirochaetota</taxon>
        <taxon>Spirochaetia</taxon>
        <taxon>Spirochaetales</taxon>
        <taxon>Spirochaetaceae</taxon>
        <taxon>Sediminispirochaeta</taxon>
    </lineage>
</organism>
<dbReference type="KEGG" id="ssm:Spirs_3910"/>
<evidence type="ECO:0000313" key="3">
    <source>
        <dbReference type="Proteomes" id="UP000002318"/>
    </source>
</evidence>
<evidence type="ECO:0000259" key="1">
    <source>
        <dbReference type="Pfam" id="PF09924"/>
    </source>
</evidence>
<sequence>MRGELHPGLSLLKDGISEFTFAGLFLFRKRYGYGLSRLPDNHLVISGTSETGKFFMLPCGIPEDKQILRALFSEHQYLKNLPEQYAEKERINLEQKGLCVCEDRENFDYLYLRKNLATLAGRKYHKKRNLVNAFINSYTYEEKWIDKENRNDAMTILDAWRKEREDPGDFEAAKEALEMMEELGLIGCLTYVDGSPAAYSLGEPLAKGRAFAVHFEKANDDFKGIYQFINRSFASMLPRHYCYINREQDLGDPGLRQAKMSYRPDAFVKKFKVQPEESAGCCPSDQTSE</sequence>
<dbReference type="eggNOG" id="COG4866">
    <property type="taxonomic scope" value="Bacteria"/>
</dbReference>
<dbReference type="SUPFAM" id="SSF55729">
    <property type="entry name" value="Acyl-CoA N-acyltransferases (Nat)"/>
    <property type="match status" value="2"/>
</dbReference>
<gene>
    <name evidence="2" type="ordered locus">Spirs_3910</name>
</gene>
<dbReference type="EMBL" id="CP002116">
    <property type="protein sequence ID" value="ADK82995.1"/>
    <property type="molecule type" value="Genomic_DNA"/>
</dbReference>
<feature type="domain" description="Phosphatidylglycerol lysyltransferase C-terminal" evidence="1">
    <location>
        <begin position="11"/>
        <end position="271"/>
    </location>
</feature>
<dbReference type="PANTHER" id="PTHR41373">
    <property type="entry name" value="DUF2156 DOMAIN-CONTAINING PROTEIN"/>
    <property type="match status" value="1"/>
</dbReference>
<dbReference type="Proteomes" id="UP000002318">
    <property type="component" value="Chromosome"/>
</dbReference>